<dbReference type="AlphaFoldDB" id="A0A387BLJ4"/>
<protein>
    <recommendedName>
        <fullName evidence="3">GAF domain-containing protein</fullName>
    </recommendedName>
</protein>
<accession>A0A387BLJ4</accession>
<dbReference type="Proteomes" id="UP000275069">
    <property type="component" value="Chromosome"/>
</dbReference>
<evidence type="ECO:0000313" key="1">
    <source>
        <dbReference type="EMBL" id="AYG02079.1"/>
    </source>
</evidence>
<reference evidence="1 2" key="1">
    <citation type="submission" date="2018-09" db="EMBL/GenBank/DDBJ databases">
        <title>Genome sequencing of strain 2DFW10M-5.</title>
        <authorList>
            <person name="Heo J."/>
            <person name="Kim S.-J."/>
            <person name="Kwon S.-W."/>
        </authorList>
    </citation>
    <scope>NUCLEOTIDE SEQUENCE [LARGE SCALE GENOMIC DNA]</scope>
    <source>
        <strain evidence="1 2">2DFW10M-5</strain>
    </source>
</reference>
<gene>
    <name evidence="1" type="ORF">D7I44_00015</name>
</gene>
<dbReference type="PANTHER" id="PTHR43102">
    <property type="entry name" value="SLR1143 PROTEIN"/>
    <property type="match status" value="1"/>
</dbReference>
<dbReference type="PANTHER" id="PTHR43102:SF2">
    <property type="entry name" value="GAF DOMAIN-CONTAINING PROTEIN"/>
    <property type="match status" value="1"/>
</dbReference>
<dbReference type="InterPro" id="IPR029016">
    <property type="entry name" value="GAF-like_dom_sf"/>
</dbReference>
<dbReference type="KEGG" id="gry:D7I44_00015"/>
<dbReference type="SUPFAM" id="SSF55781">
    <property type="entry name" value="GAF domain-like"/>
    <property type="match status" value="1"/>
</dbReference>
<organism evidence="1 2">
    <name type="scientific">Gryllotalpicola protaetiae</name>
    <dbReference type="NCBI Taxonomy" id="2419771"/>
    <lineage>
        <taxon>Bacteria</taxon>
        <taxon>Bacillati</taxon>
        <taxon>Actinomycetota</taxon>
        <taxon>Actinomycetes</taxon>
        <taxon>Micrococcales</taxon>
        <taxon>Microbacteriaceae</taxon>
        <taxon>Gryllotalpicola</taxon>
    </lineage>
</organism>
<dbReference type="Gene3D" id="3.30.450.40">
    <property type="match status" value="1"/>
</dbReference>
<keyword evidence="2" id="KW-1185">Reference proteome</keyword>
<evidence type="ECO:0008006" key="3">
    <source>
        <dbReference type="Google" id="ProtNLM"/>
    </source>
</evidence>
<evidence type="ECO:0000313" key="2">
    <source>
        <dbReference type="Proteomes" id="UP000275069"/>
    </source>
</evidence>
<name>A0A387BLJ4_9MICO</name>
<dbReference type="EMBL" id="CP032624">
    <property type="protein sequence ID" value="AYG02079.1"/>
    <property type="molecule type" value="Genomic_DNA"/>
</dbReference>
<dbReference type="OrthoDB" id="9151676at2"/>
<proteinExistence type="predicted"/>
<sequence length="165" mass="17876">MALPASTGRHEAEAVALSVPGERYDRVVRLAQAIFGAPIAALNLIGQDSQFTVASVGYPKGETPVEDSICRVTVQHDEVLEVRDLREDERFATIPAVVGPRASASTRASRSADRAGRTSARCASSTWCRAPWAGSSARCWPTWGLCSSASSPCRRRWIWQVRCSS</sequence>